<reference evidence="1" key="1">
    <citation type="journal article" date="2021" name="Proc. Natl. Acad. Sci. U.S.A.">
        <title>A Catalog of Tens of Thousands of Viruses from Human Metagenomes Reveals Hidden Associations with Chronic Diseases.</title>
        <authorList>
            <person name="Tisza M.J."/>
            <person name="Buck C.B."/>
        </authorList>
    </citation>
    <scope>NUCLEOTIDE SEQUENCE</scope>
    <source>
        <strain evidence="1">CtzpQ31</strain>
    </source>
</reference>
<evidence type="ECO:0000313" key="1">
    <source>
        <dbReference type="EMBL" id="DAD66153.1"/>
    </source>
</evidence>
<sequence>MIKGVPVPLNWFFEELTLKLETISLLQYMLNHQHF</sequence>
<dbReference type="EMBL" id="BK014654">
    <property type="protein sequence ID" value="DAD66153.1"/>
    <property type="molecule type" value="Genomic_DNA"/>
</dbReference>
<proteinExistence type="predicted"/>
<organism evidence="1">
    <name type="scientific">Siphoviridae sp. ctzpQ31</name>
    <dbReference type="NCBI Taxonomy" id="2823613"/>
    <lineage>
        <taxon>Viruses</taxon>
        <taxon>Duplodnaviria</taxon>
        <taxon>Heunggongvirae</taxon>
        <taxon>Uroviricota</taxon>
        <taxon>Caudoviricetes</taxon>
    </lineage>
</organism>
<accession>A0A8S5L8D7</accession>
<protein>
    <submittedName>
        <fullName evidence="1">Uncharacterized protein</fullName>
    </submittedName>
</protein>
<name>A0A8S5L8D7_9CAUD</name>